<evidence type="ECO:0000259" key="8">
    <source>
        <dbReference type="Pfam" id="PF02687"/>
    </source>
</evidence>
<gene>
    <name evidence="10" type="ORF">J2Z79_002628</name>
</gene>
<feature type="transmembrane region" description="Helical" evidence="7">
    <location>
        <begin position="250"/>
        <end position="273"/>
    </location>
</feature>
<dbReference type="PANTHER" id="PTHR30572">
    <property type="entry name" value="MEMBRANE COMPONENT OF TRANSPORTER-RELATED"/>
    <property type="match status" value="1"/>
</dbReference>
<evidence type="ECO:0000256" key="6">
    <source>
        <dbReference type="ARBA" id="ARBA00038076"/>
    </source>
</evidence>
<comment type="similarity">
    <text evidence="6">Belongs to the ABC-4 integral membrane protein family.</text>
</comment>
<keyword evidence="5 7" id="KW-0472">Membrane</keyword>
<organism evidence="10 11">
    <name type="scientific">Symbiobacterium terraclitae</name>
    <dbReference type="NCBI Taxonomy" id="557451"/>
    <lineage>
        <taxon>Bacteria</taxon>
        <taxon>Bacillati</taxon>
        <taxon>Bacillota</taxon>
        <taxon>Clostridia</taxon>
        <taxon>Eubacteriales</taxon>
        <taxon>Symbiobacteriaceae</taxon>
        <taxon>Symbiobacterium</taxon>
    </lineage>
</organism>
<dbReference type="Pfam" id="PF12704">
    <property type="entry name" value="MacB_PCD"/>
    <property type="match status" value="2"/>
</dbReference>
<evidence type="ECO:0000313" key="11">
    <source>
        <dbReference type="Proteomes" id="UP001519289"/>
    </source>
</evidence>
<feature type="domain" description="ABC3 transporter permease C-terminal" evidence="8">
    <location>
        <begin position="729"/>
        <end position="843"/>
    </location>
</feature>
<dbReference type="PANTHER" id="PTHR30572:SF4">
    <property type="entry name" value="ABC TRANSPORTER PERMEASE YTRF"/>
    <property type="match status" value="1"/>
</dbReference>
<keyword evidence="2" id="KW-1003">Cell membrane</keyword>
<evidence type="ECO:0000256" key="1">
    <source>
        <dbReference type="ARBA" id="ARBA00004651"/>
    </source>
</evidence>
<evidence type="ECO:0000256" key="2">
    <source>
        <dbReference type="ARBA" id="ARBA00022475"/>
    </source>
</evidence>
<feature type="transmembrane region" description="Helical" evidence="7">
    <location>
        <begin position="21"/>
        <end position="44"/>
    </location>
</feature>
<evidence type="ECO:0000256" key="5">
    <source>
        <dbReference type="ARBA" id="ARBA00023136"/>
    </source>
</evidence>
<protein>
    <submittedName>
        <fullName evidence="10">ABC transport system permease protein</fullName>
    </submittedName>
</protein>
<dbReference type="Proteomes" id="UP001519289">
    <property type="component" value="Unassembled WGS sequence"/>
</dbReference>
<evidence type="ECO:0000259" key="9">
    <source>
        <dbReference type="Pfam" id="PF12704"/>
    </source>
</evidence>
<evidence type="ECO:0000256" key="3">
    <source>
        <dbReference type="ARBA" id="ARBA00022692"/>
    </source>
</evidence>
<keyword evidence="11" id="KW-1185">Reference proteome</keyword>
<comment type="caution">
    <text evidence="10">The sequence shown here is derived from an EMBL/GenBank/DDBJ whole genome shotgun (WGS) entry which is preliminary data.</text>
</comment>
<evidence type="ECO:0000256" key="7">
    <source>
        <dbReference type="SAM" id="Phobius"/>
    </source>
</evidence>
<feature type="transmembrane region" description="Helical" evidence="7">
    <location>
        <begin position="403"/>
        <end position="420"/>
    </location>
</feature>
<feature type="domain" description="ABC3 transporter permease C-terminal" evidence="8">
    <location>
        <begin position="257"/>
        <end position="373"/>
    </location>
</feature>
<feature type="transmembrane region" description="Helical" evidence="7">
    <location>
        <begin position="432"/>
        <end position="453"/>
    </location>
</feature>
<sequence>MTAQYLRMAARYLWSRKGRSFMTLAGIALGVTMVVAVLLINGAILGSYENLLAAAAGRADLQVSATTGFGFDEDLLEVARQTPGVAVAAPVIASGTQVVSGDRQAGATFYGIDRDLDQQIRTYRMTAGRLPEGPGEAAVTTDLAANLALSEGDGFSLLTTRGLQAFTVVGIFDAQGTVRGALGPFGVITLGAAQEAFGKAGKLDVIDIVAAEGEPTGALQERLAVALDPQVRVTTPVERSRDMQRLLDSVVFLLTMAGSISLFAGTFIIYTNVSMSVAERRRELSILRALGLRRGEVIASVLTEAALLGFLGALLGLAYGYGMARVMADQATQQFLAGYGVQAAAVAMDLGTVAAALAVGVGAALAAAFGPARETVMVSPVEAMRPAENPGVDPARPGWRRGAAGLALLAVGFLTVWLTWPESEMLSPLVLRLWGLMLVVALLGMVLLLPVLLPLANRALLRPLLTAALGVTGRLAADNLIRMPRRTAATISALMVTLTYMVAMGGVEASQMATFNQWFEKNIGWDMNVSSSYAGIGALVEVDDAFVQQLAEVEGVRLVSPQKMMRVIIGDGDQAFLQVFDHSLLRQYSETMLEEGSWPEVADLMEQGGHAVISPGIAARLGVGVGGTLRLPSPSGEVAFTVAGIMTDITPYGGTINIDRRDYLRYWNDSTASNVAVLVEEGVSPEEVKQRILDRWGDTMPLNIRLNRDFWNELKVAYDSFYGLTEALTWVAVLVAGLAIANTLVTAILERKREFGVLRAVGTRRGEVVQVVLGEAFSMGVVGGLIGAVAGLGLQRAMVASSELINGATMHWVLDWGSLGTAAVVALILAPLSGLLPARWAARLDVVDALRYE</sequence>
<keyword evidence="4 7" id="KW-1133">Transmembrane helix</keyword>
<feature type="transmembrane region" description="Helical" evidence="7">
    <location>
        <begin position="814"/>
        <end position="836"/>
    </location>
</feature>
<keyword evidence="3 7" id="KW-0812">Transmembrane</keyword>
<feature type="domain" description="MacB-like periplasmic core" evidence="9">
    <location>
        <begin position="20"/>
        <end position="223"/>
    </location>
</feature>
<proteinExistence type="inferred from homology"/>
<dbReference type="EMBL" id="JAGGLG010000024">
    <property type="protein sequence ID" value="MBP2019203.1"/>
    <property type="molecule type" value="Genomic_DNA"/>
</dbReference>
<feature type="transmembrane region" description="Helical" evidence="7">
    <location>
        <begin position="297"/>
        <end position="321"/>
    </location>
</feature>
<feature type="transmembrane region" description="Helical" evidence="7">
    <location>
        <begin position="727"/>
        <end position="749"/>
    </location>
</feature>
<dbReference type="InterPro" id="IPR050250">
    <property type="entry name" value="Macrolide_Exporter_MacB"/>
</dbReference>
<dbReference type="RefSeq" id="WP_209467320.1">
    <property type="nucleotide sequence ID" value="NZ_JAGGLG010000024.1"/>
</dbReference>
<evidence type="ECO:0000256" key="4">
    <source>
        <dbReference type="ARBA" id="ARBA00022989"/>
    </source>
</evidence>
<feature type="transmembrane region" description="Helical" evidence="7">
    <location>
        <begin position="488"/>
        <end position="507"/>
    </location>
</feature>
<reference evidence="10 11" key="1">
    <citation type="submission" date="2021-03" db="EMBL/GenBank/DDBJ databases">
        <title>Genomic Encyclopedia of Type Strains, Phase IV (KMG-IV): sequencing the most valuable type-strain genomes for metagenomic binning, comparative biology and taxonomic classification.</title>
        <authorList>
            <person name="Goeker M."/>
        </authorList>
    </citation>
    <scope>NUCLEOTIDE SEQUENCE [LARGE SCALE GENOMIC DNA]</scope>
    <source>
        <strain evidence="10 11">DSM 27138</strain>
    </source>
</reference>
<dbReference type="Pfam" id="PF02687">
    <property type="entry name" value="FtsX"/>
    <property type="match status" value="2"/>
</dbReference>
<name>A0ABS4JUL0_9FIRM</name>
<dbReference type="InterPro" id="IPR025857">
    <property type="entry name" value="MacB_PCD"/>
</dbReference>
<dbReference type="InterPro" id="IPR003838">
    <property type="entry name" value="ABC3_permease_C"/>
</dbReference>
<accession>A0ABS4JUL0</accession>
<comment type="subcellular location">
    <subcellularLocation>
        <location evidence="1">Cell membrane</location>
        <topology evidence="1">Multi-pass membrane protein</topology>
    </subcellularLocation>
</comment>
<evidence type="ECO:0000313" key="10">
    <source>
        <dbReference type="EMBL" id="MBP2019203.1"/>
    </source>
</evidence>
<feature type="domain" description="MacB-like periplasmic core" evidence="9">
    <location>
        <begin position="487"/>
        <end position="692"/>
    </location>
</feature>
<feature type="transmembrane region" description="Helical" evidence="7">
    <location>
        <begin position="341"/>
        <end position="369"/>
    </location>
</feature>
<feature type="transmembrane region" description="Helical" evidence="7">
    <location>
        <begin position="769"/>
        <end position="794"/>
    </location>
</feature>